<dbReference type="InterPro" id="IPR043504">
    <property type="entry name" value="Peptidase_S1_PA_chymotrypsin"/>
</dbReference>
<dbReference type="KEGG" id="lcm:102366671"/>
<dbReference type="GeneID" id="102366671"/>
<protein>
    <recommendedName>
        <fullName evidence="1">Peroxisomal leader peptide-processing protease</fullName>
        <ecNumber evidence="1">3.4.21.-</ecNumber>
    </recommendedName>
</protein>
<gene>
    <name evidence="2" type="primary">TYSND1</name>
</gene>
<keyword evidence="1" id="KW-0645">Protease</keyword>
<dbReference type="EC" id="3.4.21.-" evidence="1"/>
<reference evidence="2" key="2">
    <citation type="submission" date="2025-08" db="UniProtKB">
        <authorList>
            <consortium name="Ensembl"/>
        </authorList>
    </citation>
    <scope>IDENTIFICATION</scope>
</reference>
<evidence type="ECO:0000256" key="1">
    <source>
        <dbReference type="PIRNR" id="PIRNR037989"/>
    </source>
</evidence>
<organism evidence="2 3">
    <name type="scientific">Latimeria chalumnae</name>
    <name type="common">Coelacanth</name>
    <dbReference type="NCBI Taxonomy" id="7897"/>
    <lineage>
        <taxon>Eukaryota</taxon>
        <taxon>Metazoa</taxon>
        <taxon>Chordata</taxon>
        <taxon>Craniata</taxon>
        <taxon>Vertebrata</taxon>
        <taxon>Euteleostomi</taxon>
        <taxon>Coelacanthiformes</taxon>
        <taxon>Coelacanthidae</taxon>
        <taxon>Latimeria</taxon>
    </lineage>
</organism>
<comment type="function">
    <text evidence="1">Peroxisomal protease that mediates both the removal of the leader peptide from proteins containing a PTS2 target sequence and processes several PTS1-containing proteins. Catalyzes the processing of PTS1-proteins involved in the peroxisomal beta-oxidation of fatty acids.</text>
</comment>
<dbReference type="Bgee" id="ENSLACG00000017086">
    <property type="expression patterns" value="Expressed in post-anal tail muscle and 3 other cell types or tissues"/>
</dbReference>
<keyword evidence="3" id="KW-1185">Reference proteome</keyword>
<dbReference type="OMA" id="CWKSTEW"/>
<dbReference type="Gene3D" id="2.40.10.10">
    <property type="entry name" value="Trypsin-like serine proteases"/>
    <property type="match status" value="3"/>
</dbReference>
<dbReference type="GO" id="GO:0031998">
    <property type="term" value="P:regulation of fatty acid beta-oxidation"/>
    <property type="evidence" value="ECO:0007669"/>
    <property type="project" value="TreeGrafter"/>
</dbReference>
<dbReference type="AlphaFoldDB" id="H3BC03"/>
<dbReference type="GO" id="GO:0016485">
    <property type="term" value="P:protein processing"/>
    <property type="evidence" value="ECO:0007669"/>
    <property type="project" value="InterPro"/>
</dbReference>
<dbReference type="FunCoup" id="H3BC03">
    <property type="interactions" value="616"/>
</dbReference>
<dbReference type="Ensembl" id="ENSLACT00000019560.1">
    <property type="protein sequence ID" value="ENSLACP00000019424.1"/>
    <property type="gene ID" value="ENSLACG00000017086.1"/>
</dbReference>
<dbReference type="Pfam" id="PF13365">
    <property type="entry name" value="Trypsin_2"/>
    <property type="match status" value="1"/>
</dbReference>
<reference evidence="2" key="3">
    <citation type="submission" date="2025-09" db="UniProtKB">
        <authorList>
            <consortium name="Ensembl"/>
        </authorList>
    </citation>
    <scope>IDENTIFICATION</scope>
</reference>
<dbReference type="HOGENOM" id="CLU_034855_1_0_1"/>
<dbReference type="RefSeq" id="XP_005991422.1">
    <property type="nucleotide sequence ID" value="XM_005991360.3"/>
</dbReference>
<comment type="similarity">
    <text evidence="1">Belongs to the peptidase S1B family.</text>
</comment>
<comment type="PTM">
    <text evidence="1">The full-lengh TYSND1 is the active the proteolytic processing of PTS1- and PTS2-proteins and in self-cleavage, and intermolecular self-cleavage of TYSND1 down-regulates its protease activity.</text>
</comment>
<dbReference type="InterPro" id="IPR009003">
    <property type="entry name" value="Peptidase_S1_PA"/>
</dbReference>
<accession>H3BC03</accession>
<proteinExistence type="inferred from homology"/>
<keyword evidence="1" id="KW-0576">Peroxisome</keyword>
<dbReference type="PANTHER" id="PTHR21004:SF0">
    <property type="entry name" value="PEROXISOMAL LEADER PEPTIDE-PROCESSING PROTEASE"/>
    <property type="match status" value="1"/>
</dbReference>
<dbReference type="STRING" id="7897.ENSLACP00000019424"/>
<dbReference type="InParanoid" id="H3BC03"/>
<dbReference type="OrthoDB" id="17845at2759"/>
<dbReference type="GeneTree" id="ENSGT00390000014627"/>
<dbReference type="SUPFAM" id="SSF50494">
    <property type="entry name" value="Trypsin-like serine proteases"/>
    <property type="match status" value="2"/>
</dbReference>
<keyword evidence="1" id="KW-0720">Serine protease</keyword>
<reference evidence="3" key="1">
    <citation type="submission" date="2011-08" db="EMBL/GenBank/DDBJ databases">
        <title>The draft genome of Latimeria chalumnae.</title>
        <authorList>
            <person name="Di Palma F."/>
            <person name="Alfoldi J."/>
            <person name="Johnson J."/>
            <person name="Berlin A."/>
            <person name="Gnerre S."/>
            <person name="Jaffe D."/>
            <person name="MacCallum I."/>
            <person name="Young S."/>
            <person name="Walker B.J."/>
            <person name="Lander E."/>
            <person name="Lindblad-Toh K."/>
        </authorList>
    </citation>
    <scope>NUCLEOTIDE SEQUENCE [LARGE SCALE GENOMIC DNA]</scope>
    <source>
        <strain evidence="3">Wild caught</strain>
    </source>
</reference>
<evidence type="ECO:0000313" key="2">
    <source>
        <dbReference type="Ensembl" id="ENSLACP00000019424.1"/>
    </source>
</evidence>
<dbReference type="EMBL" id="AFYH01033853">
    <property type="status" value="NOT_ANNOTATED_CDS"/>
    <property type="molecule type" value="Genomic_DNA"/>
</dbReference>
<dbReference type="MEROPS" id="S01.286"/>
<keyword evidence="1" id="KW-0378">Hydrolase</keyword>
<name>H3BC03_LATCH</name>
<dbReference type="InterPro" id="IPR039245">
    <property type="entry name" value="TYSND1/DEG15"/>
</dbReference>
<dbReference type="PANTHER" id="PTHR21004">
    <property type="entry name" value="SERINE PROTEASE-RELATED"/>
    <property type="match status" value="1"/>
</dbReference>
<dbReference type="Proteomes" id="UP000008672">
    <property type="component" value="Unassembled WGS sequence"/>
</dbReference>
<dbReference type="GO" id="GO:0004252">
    <property type="term" value="F:serine-type endopeptidase activity"/>
    <property type="evidence" value="ECO:0007669"/>
    <property type="project" value="InterPro"/>
</dbReference>
<dbReference type="CTD" id="219743"/>
<sequence length="589" mass="64184">MLTLEKTSCVVTVGRGWANCAVCHHPAQNFDDCGGDTGKLHQKEGSVESPTESDQPLSCSGVILDLSAGIVLCHGLIFFPFFDEELDLSEYAFLPPEKFAEDLQIHIQFPSQHVTSSATENPLKKESWAKAGATFRTELGIIPLSNSTWSSKSWQPSQAQLLMLVACPEFQEIFSKVFSKSDNWKFYTEEERQEYKALQRDSVYLNWFAVLKLQGACKYGKEQVPSIAATSLQKGHEIFTCGSPFGSFCPDIFMNTLSRGIVSNLAGEGNVLILTDARCLPGTEGGGVFIVSENHVYLVGLIVAPLCWKANEWIGLTLVCSVGHVIKNIRKVLTMAYTHSKDILWTTFPEVEKHFLTPPGGFPQLFSTVVLVECGSVWGSGVLLNSRLVLTCRHILNGASSVRVTTKPISKSSCVSRGKVVFATNELSPYDIGLVKLERSLPNVRDLVLASRFCTGEDVSVIGFGVFGKSCGPSVTAGILSAVITADKEAVMLQTTCAVNAGASGGALFTAHTQELLGVIVSNTRDTRVGATYPHLNFSVPVTVLEPLLSMYIQNGDPRVFEGLNRASDDAKSVWRLQRKPTVNQRSKL</sequence>
<comment type="subcellular location">
    <subcellularLocation>
        <location evidence="1">Peroxisome</location>
    </subcellularLocation>
</comment>
<dbReference type="eggNOG" id="KOG1320">
    <property type="taxonomic scope" value="Eukaryota"/>
</dbReference>
<dbReference type="GO" id="GO:0005777">
    <property type="term" value="C:peroxisome"/>
    <property type="evidence" value="ECO:0007669"/>
    <property type="project" value="UniProtKB-SubCell"/>
</dbReference>
<evidence type="ECO:0000313" key="3">
    <source>
        <dbReference type="Proteomes" id="UP000008672"/>
    </source>
</evidence>